<feature type="transmembrane region" description="Helical" evidence="1">
    <location>
        <begin position="94"/>
        <end position="111"/>
    </location>
</feature>
<sequence length="203" mass="20253">MTARKLLHAALGAALLSLLTTNPGFAHEQTGVGGGLASGLLHPLTGLDHLVAMVAVGIWGAQLGGAAIWILPIVFPLVMAFGAVLGILKVGLPVPELIIALSALVLGLAVALRVRVPFGIAAIIVAIFAIFHGHAHGVELPTAANPLAYGCGFVVATGLLHACGITIGALARWPGGERIIQGVGAAIAALGGYFLVANLGVAA</sequence>
<evidence type="ECO:0000313" key="3">
    <source>
        <dbReference type="EMBL" id="NPU68061.1"/>
    </source>
</evidence>
<feature type="transmembrane region" description="Helical" evidence="1">
    <location>
        <begin position="147"/>
        <end position="171"/>
    </location>
</feature>
<feature type="transmembrane region" description="Helical" evidence="1">
    <location>
        <begin position="66"/>
        <end position="88"/>
    </location>
</feature>
<keyword evidence="1" id="KW-0472">Membrane</keyword>
<feature type="transmembrane region" description="Helical" evidence="1">
    <location>
        <begin position="183"/>
        <end position="202"/>
    </location>
</feature>
<evidence type="ECO:0000256" key="1">
    <source>
        <dbReference type="SAM" id="Phobius"/>
    </source>
</evidence>
<reference evidence="3" key="1">
    <citation type="submission" date="2020-05" db="EMBL/GenBank/DDBJ databases">
        <title>Nod-independent and nitrogen-fixing Bradyrhizobium aeschynomene sp. nov. isolated from nodules of Aeschynomene indica.</title>
        <authorList>
            <person name="Zhang Z."/>
        </authorList>
    </citation>
    <scope>NUCLEOTIDE SEQUENCE</scope>
    <source>
        <strain evidence="3">83012</strain>
    </source>
</reference>
<feature type="chain" id="PRO_5045342911" evidence="2">
    <location>
        <begin position="27"/>
        <end position="203"/>
    </location>
</feature>
<keyword evidence="1" id="KW-1133">Transmembrane helix</keyword>
<proteinExistence type="predicted"/>
<dbReference type="PIRSF" id="PIRSF016919">
    <property type="entry name" value="HupE_UreJ"/>
    <property type="match status" value="1"/>
</dbReference>
<dbReference type="Pfam" id="PF04955">
    <property type="entry name" value="HupE_UreJ"/>
    <property type="match status" value="1"/>
</dbReference>
<evidence type="ECO:0000313" key="4">
    <source>
        <dbReference type="Proteomes" id="UP000886476"/>
    </source>
</evidence>
<gene>
    <name evidence="3" type="ORF">HL667_23875</name>
</gene>
<keyword evidence="1" id="KW-0812">Transmembrane</keyword>
<feature type="signal peptide" evidence="2">
    <location>
        <begin position="1"/>
        <end position="26"/>
    </location>
</feature>
<keyword evidence="2" id="KW-0732">Signal</keyword>
<dbReference type="Proteomes" id="UP000886476">
    <property type="component" value="Unassembled WGS sequence"/>
</dbReference>
<name>A0ABX2CIL5_9BRAD</name>
<evidence type="ECO:0000256" key="2">
    <source>
        <dbReference type="SAM" id="SignalP"/>
    </source>
</evidence>
<feature type="transmembrane region" description="Helical" evidence="1">
    <location>
        <begin position="118"/>
        <end position="135"/>
    </location>
</feature>
<comment type="caution">
    <text evidence="3">The sequence shown here is derived from an EMBL/GenBank/DDBJ whole genome shotgun (WGS) entry which is preliminary data.</text>
</comment>
<dbReference type="InterPro" id="IPR007038">
    <property type="entry name" value="HupE_UreJ"/>
</dbReference>
<organism evidence="3 4">
    <name type="scientific">Bradyrhizobium aeschynomenes</name>
    <dbReference type="NCBI Taxonomy" id="2734909"/>
    <lineage>
        <taxon>Bacteria</taxon>
        <taxon>Pseudomonadati</taxon>
        <taxon>Pseudomonadota</taxon>
        <taxon>Alphaproteobacteria</taxon>
        <taxon>Hyphomicrobiales</taxon>
        <taxon>Nitrobacteraceae</taxon>
        <taxon>Bradyrhizobium</taxon>
    </lineage>
</organism>
<dbReference type="RefSeq" id="WP_172113139.1">
    <property type="nucleotide sequence ID" value="NZ_JABFDN010000009.1"/>
</dbReference>
<keyword evidence="4" id="KW-1185">Reference proteome</keyword>
<accession>A0ABX2CIL5</accession>
<protein>
    <submittedName>
        <fullName evidence="3">HupE/UreJ family protein</fullName>
    </submittedName>
</protein>
<dbReference type="EMBL" id="JABFDN010000009">
    <property type="protein sequence ID" value="NPU68061.1"/>
    <property type="molecule type" value="Genomic_DNA"/>
</dbReference>